<protein>
    <submittedName>
        <fullName evidence="2">Protein FAM47A</fullName>
    </submittedName>
</protein>
<comment type="caution">
    <text evidence="2">The sequence shown here is derived from an EMBL/GenBank/DDBJ whole genome shotgun (WGS) entry which is preliminary data.</text>
</comment>
<name>A0A8J6GJX3_MICOH</name>
<proteinExistence type="inferred from homology"/>
<dbReference type="PANTHER" id="PTHR46449">
    <property type="entry name" value="ZGC:158260"/>
    <property type="match status" value="1"/>
</dbReference>
<dbReference type="EMBL" id="JAATJU010022041">
    <property type="protein sequence ID" value="KAH0512221.1"/>
    <property type="molecule type" value="Genomic_DNA"/>
</dbReference>
<dbReference type="InterPro" id="IPR032743">
    <property type="entry name" value="FAM47"/>
</dbReference>
<dbReference type="AlphaFoldDB" id="A0A8J6GJX3"/>
<dbReference type="PANTHER" id="PTHR46449:SF1">
    <property type="entry name" value="FAMILY WITH SEQUENCE SIMILARITY 47, MEMBER A-RELATED"/>
    <property type="match status" value="1"/>
</dbReference>
<organism evidence="2 3">
    <name type="scientific">Microtus ochrogaster</name>
    <name type="common">Prairie vole</name>
    <dbReference type="NCBI Taxonomy" id="79684"/>
    <lineage>
        <taxon>Eukaryota</taxon>
        <taxon>Metazoa</taxon>
        <taxon>Chordata</taxon>
        <taxon>Craniata</taxon>
        <taxon>Vertebrata</taxon>
        <taxon>Euteleostomi</taxon>
        <taxon>Mammalia</taxon>
        <taxon>Eutheria</taxon>
        <taxon>Euarchontoglires</taxon>
        <taxon>Glires</taxon>
        <taxon>Rodentia</taxon>
        <taxon>Myomorpha</taxon>
        <taxon>Muroidea</taxon>
        <taxon>Cricetidae</taxon>
        <taxon>Arvicolinae</taxon>
        <taxon>Microtus</taxon>
    </lineage>
</organism>
<gene>
    <name evidence="2" type="ORF">LTLLF_146325</name>
</gene>
<dbReference type="GO" id="GO:0000785">
    <property type="term" value="C:chromatin"/>
    <property type="evidence" value="ECO:0007669"/>
    <property type="project" value="TreeGrafter"/>
</dbReference>
<comment type="similarity">
    <text evidence="1">Belongs to the FAM47 family.</text>
</comment>
<accession>A0A8J6GJX3</accession>
<dbReference type="GO" id="GO:0045815">
    <property type="term" value="P:transcription initiation-coupled chromatin remodeling"/>
    <property type="evidence" value="ECO:0007669"/>
    <property type="project" value="TreeGrafter"/>
</dbReference>
<evidence type="ECO:0000313" key="3">
    <source>
        <dbReference type="Proteomes" id="UP000710432"/>
    </source>
</evidence>
<sequence>MGDQRLPENQSGQVPRYKHVLKHKKEQMTFPPFIEGHHRLFAQAKLEDFTRDYESREILSGTIQGTFLPRISDEGPNNATNKNQRKLPQDLGLIYSMSVDQQGSRRNQHKLGHLSQMEDDVEDHFINLLQIPKHDWNLNKSPHLENQWNSNKNSKHGKYLHRNFNQETPEKFQSCQRNFLPGNTSTNQNLLDSLNYRYTQREGDDIYELDDTLENLDVVQQFTMDNIYQPTCEESSDKNMCPLPSKLKYFRGLSKEKIIRFSKEAKIFEMKLQKSHDCCTSTKEKLKDGLSCQKPKQLKALPSKEPINDHKGFLEVQGRSFCKPDVLENLYGTIAFKDFIVHKGYGMPIILKKFFMKKGWNYNSVNTPIPSILKNYELMMQKQDDEDEEEWEGN</sequence>
<evidence type="ECO:0000313" key="2">
    <source>
        <dbReference type="EMBL" id="KAH0512221.1"/>
    </source>
</evidence>
<dbReference type="Proteomes" id="UP000710432">
    <property type="component" value="Unassembled WGS sequence"/>
</dbReference>
<evidence type="ECO:0000256" key="1">
    <source>
        <dbReference type="ARBA" id="ARBA00005277"/>
    </source>
</evidence>
<reference evidence="2" key="1">
    <citation type="submission" date="2020-03" db="EMBL/GenBank/DDBJ databases">
        <title>Studies in the Genomics of Life Span.</title>
        <authorList>
            <person name="Glass D."/>
        </authorList>
    </citation>
    <scope>NUCLEOTIDE SEQUENCE</scope>
    <source>
        <strain evidence="2">LTLLF</strain>
        <tissue evidence="2">Muscle</tissue>
    </source>
</reference>